<sequence length="470" mass="52286">MKLVNADNPVRSSWLAEQGFRLDPSPFLSGAYEAKKLLERLPHTQPLSQVAQPDGIFHPGRFSRRWVTDPEHGIPFFSSTDILEADFSYLPLIAKSAAEENPRLRIQPGWILITRSGTVGRIAYARPDVRDFACSEHVLRVVPDKAKIPSGYLFAYLGSRYGLPIITSAAYGAIIQHIEPHHIAGLPVPRFDPDIENQIHQLIEQAAELRASFQAGVREATRDLFTSSGLPELVDYSWHKQPRATGFGARRVRPTSLRASNYDARAKALTERIGSVESIRLGDVCAGGKLASGVRFKRIDSLPEAGAVLLVGQKDGFWSRPEGRWISADQSPNGIFANNETIMVASQGLPGESSLICRAMMVTGSWLKFAYTQHFLRVEPGKESISGAYLFAFLRSEPAFRILRSMLQGTGPQDIHPILRREIPVPLCTPEDRERIAETVRQAYRDRDEADRREDQALTLLDQAVREAAG</sequence>
<accession>A0A1C6VA57</accession>
<dbReference type="Proteomes" id="UP000199696">
    <property type="component" value="Unassembled WGS sequence"/>
</dbReference>
<keyword evidence="4" id="KW-1185">Reference proteome</keyword>
<dbReference type="EMBL" id="FMHY01000002">
    <property type="protein sequence ID" value="SCL63176.1"/>
    <property type="molecule type" value="Genomic_DNA"/>
</dbReference>
<dbReference type="NCBIfam" id="NF047740">
    <property type="entry name" value="antiphage_MADS5"/>
    <property type="match status" value="1"/>
</dbReference>
<dbReference type="SUPFAM" id="SSF116734">
    <property type="entry name" value="DNA methylase specificity domain"/>
    <property type="match status" value="2"/>
</dbReference>
<dbReference type="InterPro" id="IPR052021">
    <property type="entry name" value="Type-I_RS_S_subunit"/>
</dbReference>
<dbReference type="Gene3D" id="3.90.220.20">
    <property type="entry name" value="DNA methylase specificity domains"/>
    <property type="match status" value="2"/>
</dbReference>
<keyword evidence="2" id="KW-0238">DNA-binding</keyword>
<dbReference type="InterPro" id="IPR044946">
    <property type="entry name" value="Restrct_endonuc_typeI_TRD_sf"/>
</dbReference>
<evidence type="ECO:0000256" key="2">
    <source>
        <dbReference type="ARBA" id="ARBA00023125"/>
    </source>
</evidence>
<evidence type="ECO:0000256" key="1">
    <source>
        <dbReference type="ARBA" id="ARBA00022747"/>
    </source>
</evidence>
<proteinExistence type="predicted"/>
<dbReference type="OrthoDB" id="9798929at2"/>
<keyword evidence="1" id="KW-0680">Restriction system</keyword>
<evidence type="ECO:0000313" key="4">
    <source>
        <dbReference type="Proteomes" id="UP000199696"/>
    </source>
</evidence>
<dbReference type="GO" id="GO:0003677">
    <property type="term" value="F:DNA binding"/>
    <property type="evidence" value="ECO:0007669"/>
    <property type="project" value="UniProtKB-KW"/>
</dbReference>
<evidence type="ECO:0000313" key="3">
    <source>
        <dbReference type="EMBL" id="SCL63176.1"/>
    </source>
</evidence>
<dbReference type="AlphaFoldDB" id="A0A1C6VA57"/>
<gene>
    <name evidence="3" type="ORF">GA0070604_4913</name>
</gene>
<reference evidence="4" key="1">
    <citation type="submission" date="2016-06" db="EMBL/GenBank/DDBJ databases">
        <authorList>
            <person name="Varghese N."/>
            <person name="Submissions Spin"/>
        </authorList>
    </citation>
    <scope>NUCLEOTIDE SEQUENCE [LARGE SCALE GENOMIC DNA]</scope>
    <source>
        <strain evidence="4">DSM 44814</strain>
    </source>
</reference>
<organism evidence="3 4">
    <name type="scientific">Micromonospora eburnea</name>
    <dbReference type="NCBI Taxonomy" id="227316"/>
    <lineage>
        <taxon>Bacteria</taxon>
        <taxon>Bacillati</taxon>
        <taxon>Actinomycetota</taxon>
        <taxon>Actinomycetes</taxon>
        <taxon>Micromonosporales</taxon>
        <taxon>Micromonosporaceae</taxon>
        <taxon>Micromonospora</taxon>
    </lineage>
</organism>
<name>A0A1C6VA57_9ACTN</name>
<dbReference type="PANTHER" id="PTHR30408">
    <property type="entry name" value="TYPE-1 RESTRICTION ENZYME ECOKI SPECIFICITY PROTEIN"/>
    <property type="match status" value="1"/>
</dbReference>
<protein>
    <submittedName>
        <fullName evidence="3">Type I restriction enzyme, S subunit</fullName>
    </submittedName>
</protein>
<dbReference type="PANTHER" id="PTHR30408:SF12">
    <property type="entry name" value="TYPE I RESTRICTION ENZYME MJAVIII SPECIFICITY SUBUNIT"/>
    <property type="match status" value="1"/>
</dbReference>
<dbReference type="STRING" id="227316.GA0070604_4913"/>
<dbReference type="RefSeq" id="WP_091123167.1">
    <property type="nucleotide sequence ID" value="NZ_FMHY01000002.1"/>
</dbReference>
<dbReference type="CDD" id="cd17256">
    <property type="entry name" value="RMtype1_S_EcoJA65PI-TRD1-CR1_like"/>
    <property type="match status" value="1"/>
</dbReference>
<dbReference type="GO" id="GO:0009307">
    <property type="term" value="P:DNA restriction-modification system"/>
    <property type="evidence" value="ECO:0007669"/>
    <property type="project" value="UniProtKB-KW"/>
</dbReference>